<evidence type="ECO:0008006" key="3">
    <source>
        <dbReference type="Google" id="ProtNLM"/>
    </source>
</evidence>
<sequence length="388" mass="43837">MTPPYPSAIKQRLPPEIIDQIIDQLRGNNRALSKCNLVCRSWRPAARYHLFYEVKLSGKMPHALSILFRGFTPLSLIIRILNVSEVASNIYNSWDKAFSTLGSSLPALHTLRLTNVYFSQLSSASISSVIYGFQSVKNLHMSSVIFHSLEDFIRLIQGHKQLEELAIRNVWWESEESEESIRQSATRTISYISVTTPCRVILQGVSHRIYSWLASGKCILNIASLEYCTTMDHNLTSLDNLLSKFGSNLHNLSLNLHPMMHTFLIAPGFQYPQLLSRCPNLESLEFVGIVLSPPLSRGYGWILNVLEQASVDQLEVVSFHLLCNQLPVLNQVLWNGIARILSNPIYKRLRKVVFHLKGDADNRAKTSITERLSSLSARGVGLECIPTY</sequence>
<protein>
    <recommendedName>
        <fullName evidence="3">F-box domain-containing protein</fullName>
    </recommendedName>
</protein>
<reference evidence="1 2" key="1">
    <citation type="submission" date="2014-06" db="EMBL/GenBank/DDBJ databases">
        <title>Evolutionary Origins and Diversification of the Mycorrhizal Mutualists.</title>
        <authorList>
            <consortium name="DOE Joint Genome Institute"/>
            <consortium name="Mycorrhizal Genomics Consortium"/>
            <person name="Kohler A."/>
            <person name="Kuo A."/>
            <person name="Nagy L.G."/>
            <person name="Floudas D."/>
            <person name="Copeland A."/>
            <person name="Barry K.W."/>
            <person name="Cichocki N."/>
            <person name="Veneault-Fourrey C."/>
            <person name="LaButti K."/>
            <person name="Lindquist E.A."/>
            <person name="Lipzen A."/>
            <person name="Lundell T."/>
            <person name="Morin E."/>
            <person name="Murat C."/>
            <person name="Riley R."/>
            <person name="Ohm R."/>
            <person name="Sun H."/>
            <person name="Tunlid A."/>
            <person name="Henrissat B."/>
            <person name="Grigoriev I.V."/>
            <person name="Hibbett D.S."/>
            <person name="Martin F."/>
        </authorList>
    </citation>
    <scope>NUCLEOTIDE SEQUENCE [LARGE SCALE GENOMIC DNA]</scope>
    <source>
        <strain evidence="1 2">SS14</strain>
    </source>
</reference>
<evidence type="ECO:0000313" key="2">
    <source>
        <dbReference type="Proteomes" id="UP000054279"/>
    </source>
</evidence>
<dbReference type="Proteomes" id="UP000054279">
    <property type="component" value="Unassembled WGS sequence"/>
</dbReference>
<keyword evidence="2" id="KW-1185">Reference proteome</keyword>
<dbReference type="InterPro" id="IPR032675">
    <property type="entry name" value="LRR_dom_sf"/>
</dbReference>
<name>A0A0C9UH51_SPHS4</name>
<dbReference type="SUPFAM" id="SSF52047">
    <property type="entry name" value="RNI-like"/>
    <property type="match status" value="1"/>
</dbReference>
<accession>A0A0C9UH51</accession>
<gene>
    <name evidence="1" type="ORF">M422DRAFT_263825</name>
</gene>
<dbReference type="AlphaFoldDB" id="A0A0C9UH51"/>
<dbReference type="SUPFAM" id="SSF81383">
    <property type="entry name" value="F-box domain"/>
    <property type="match status" value="1"/>
</dbReference>
<dbReference type="InterPro" id="IPR036047">
    <property type="entry name" value="F-box-like_dom_sf"/>
</dbReference>
<dbReference type="EMBL" id="KN837203">
    <property type="protein sequence ID" value="KIJ34174.1"/>
    <property type="molecule type" value="Genomic_DNA"/>
</dbReference>
<proteinExistence type="predicted"/>
<dbReference type="OrthoDB" id="2835132at2759"/>
<dbReference type="HOGENOM" id="CLU_036316_4_1_1"/>
<dbReference type="Gene3D" id="3.80.10.10">
    <property type="entry name" value="Ribonuclease Inhibitor"/>
    <property type="match status" value="1"/>
</dbReference>
<evidence type="ECO:0000313" key="1">
    <source>
        <dbReference type="EMBL" id="KIJ34174.1"/>
    </source>
</evidence>
<organism evidence="1 2">
    <name type="scientific">Sphaerobolus stellatus (strain SS14)</name>
    <dbReference type="NCBI Taxonomy" id="990650"/>
    <lineage>
        <taxon>Eukaryota</taxon>
        <taxon>Fungi</taxon>
        <taxon>Dikarya</taxon>
        <taxon>Basidiomycota</taxon>
        <taxon>Agaricomycotina</taxon>
        <taxon>Agaricomycetes</taxon>
        <taxon>Phallomycetidae</taxon>
        <taxon>Geastrales</taxon>
        <taxon>Sphaerobolaceae</taxon>
        <taxon>Sphaerobolus</taxon>
    </lineage>
</organism>